<accession>A0A545TP62</accession>
<keyword evidence="3" id="KW-0602">Photosynthesis</keyword>
<proteinExistence type="predicted"/>
<dbReference type="InterPro" id="IPR015943">
    <property type="entry name" value="WD40/YVTN_repeat-like_dom_sf"/>
</dbReference>
<keyword evidence="7" id="KW-0677">Repeat</keyword>
<feature type="repeat" description="WD" evidence="10">
    <location>
        <begin position="251"/>
        <end position="286"/>
    </location>
</feature>
<keyword evidence="5 11" id="KW-0349">Heme</keyword>
<dbReference type="SUPFAM" id="SSF50978">
    <property type="entry name" value="WD40 repeat-like"/>
    <property type="match status" value="1"/>
</dbReference>
<dbReference type="RefSeq" id="WP_142897226.1">
    <property type="nucleotide sequence ID" value="NZ_ML660056.1"/>
</dbReference>
<feature type="compositionally biased region" description="Basic and acidic residues" evidence="12">
    <location>
        <begin position="481"/>
        <end position="494"/>
    </location>
</feature>
<evidence type="ECO:0000259" key="13">
    <source>
        <dbReference type="PROSITE" id="PS51007"/>
    </source>
</evidence>
<evidence type="ECO:0000256" key="8">
    <source>
        <dbReference type="ARBA" id="ARBA00022982"/>
    </source>
</evidence>
<keyword evidence="6 11" id="KW-0479">Metal-binding</keyword>
<dbReference type="PANTHER" id="PTHR19848">
    <property type="entry name" value="WD40 REPEAT PROTEIN"/>
    <property type="match status" value="1"/>
</dbReference>
<feature type="repeat" description="WD" evidence="10">
    <location>
        <begin position="293"/>
        <end position="334"/>
    </location>
</feature>
<reference evidence="14 15" key="1">
    <citation type="submission" date="2019-06" db="EMBL/GenBank/DDBJ databases">
        <title>Whole genome sequence for Rhodospirillaceae sp. R148.</title>
        <authorList>
            <person name="Wang G."/>
        </authorList>
    </citation>
    <scope>NUCLEOTIDE SEQUENCE [LARGE SCALE GENOMIC DNA]</scope>
    <source>
        <strain evidence="14 15">R148</strain>
    </source>
</reference>
<evidence type="ECO:0000256" key="6">
    <source>
        <dbReference type="ARBA" id="ARBA00022723"/>
    </source>
</evidence>
<dbReference type="InterPro" id="IPR036909">
    <property type="entry name" value="Cyt_c-like_dom_sf"/>
</dbReference>
<feature type="repeat" description="WD" evidence="10">
    <location>
        <begin position="167"/>
        <end position="208"/>
    </location>
</feature>
<feature type="domain" description="Cytochrome c" evidence="13">
    <location>
        <begin position="347"/>
        <end position="450"/>
    </location>
</feature>
<dbReference type="InterPro" id="IPR002327">
    <property type="entry name" value="Cyt_c_1A/1B"/>
</dbReference>
<dbReference type="GO" id="GO:0009055">
    <property type="term" value="F:electron transfer activity"/>
    <property type="evidence" value="ECO:0007669"/>
    <property type="project" value="InterPro"/>
</dbReference>
<evidence type="ECO:0000256" key="4">
    <source>
        <dbReference type="ARBA" id="ARBA00022574"/>
    </source>
</evidence>
<dbReference type="PANTHER" id="PTHR19848:SF8">
    <property type="entry name" value="F-BOX AND WD REPEAT DOMAIN CONTAINING 7"/>
    <property type="match status" value="1"/>
</dbReference>
<dbReference type="PROSITE" id="PS00678">
    <property type="entry name" value="WD_REPEATS_1"/>
    <property type="match status" value="4"/>
</dbReference>
<comment type="caution">
    <text evidence="14">The sequence shown here is derived from an EMBL/GenBank/DDBJ whole genome shotgun (WGS) entry which is preliminary data.</text>
</comment>
<dbReference type="CDD" id="cd00200">
    <property type="entry name" value="WD40"/>
    <property type="match status" value="1"/>
</dbReference>
<name>A0A545TP62_9PROT</name>
<keyword evidence="2" id="KW-0813">Transport</keyword>
<evidence type="ECO:0000256" key="1">
    <source>
        <dbReference type="ARBA" id="ARBA00003590"/>
    </source>
</evidence>
<evidence type="ECO:0000256" key="7">
    <source>
        <dbReference type="ARBA" id="ARBA00022737"/>
    </source>
</evidence>
<dbReference type="InterPro" id="IPR001680">
    <property type="entry name" value="WD40_rpt"/>
</dbReference>
<evidence type="ECO:0000256" key="2">
    <source>
        <dbReference type="ARBA" id="ARBA00022448"/>
    </source>
</evidence>
<dbReference type="InterPro" id="IPR036322">
    <property type="entry name" value="WD40_repeat_dom_sf"/>
</dbReference>
<sequence>MTVRLPGRFSVFALATLAFIQLMFGVQGLLSPGIAQADLAGHGGPVNGLTISSDGKAVLTAGFDYSVILWDLESEEERHRLEGHDAAVNAVAFLPDGSKALSASDDQVVILWDLTAGTELRRYTGHQGKVVDLAVSADGRFAASASWDLTVRIWDLQAESDASEPVLLQHRAPVNAVAFLADKGLVVTGAADSTIRIWEAETGKLTQQMSAHDFGVSAISVAADGRHAVSSSADETLRYWDLETGDEIAVLRGHQGAVLAAAISQDGRLAASGGTDGKLRIWRLDSEFYSPQDVSHKGVVWSLAFTPEADVLISAGADALARVWRLDENGNQRTDGVQTTAAGAVAPDYADIPGAWQFRKCAICHSLTDDDEHKAGPSLHGVFGRRVGTLEGYSYSPALRDGDLIWDEESIDALFRLGPDVVTPGSKMPIQRIPKDEDRAELIEFLKRAAGYHNGTGAPTAPARDASGSTPGETGGVRSDGAPKRDADKTGARD</sequence>
<feature type="region of interest" description="Disordered" evidence="12">
    <location>
        <begin position="452"/>
        <end position="494"/>
    </location>
</feature>
<organism evidence="14 15">
    <name type="scientific">Denitrobaculum tricleocarpae</name>
    <dbReference type="NCBI Taxonomy" id="2591009"/>
    <lineage>
        <taxon>Bacteria</taxon>
        <taxon>Pseudomonadati</taxon>
        <taxon>Pseudomonadota</taxon>
        <taxon>Alphaproteobacteria</taxon>
        <taxon>Rhodospirillales</taxon>
        <taxon>Rhodospirillaceae</taxon>
        <taxon>Denitrobaculum</taxon>
    </lineage>
</organism>
<keyword evidence="15" id="KW-1185">Reference proteome</keyword>
<evidence type="ECO:0000256" key="3">
    <source>
        <dbReference type="ARBA" id="ARBA00022531"/>
    </source>
</evidence>
<gene>
    <name evidence="14" type="ORF">FKG95_15065</name>
</gene>
<dbReference type="Pfam" id="PF00400">
    <property type="entry name" value="WD40"/>
    <property type="match status" value="7"/>
</dbReference>
<dbReference type="InterPro" id="IPR019775">
    <property type="entry name" value="WD40_repeat_CS"/>
</dbReference>
<dbReference type="SUPFAM" id="SSF46626">
    <property type="entry name" value="Cytochrome c"/>
    <property type="match status" value="1"/>
</dbReference>
<evidence type="ECO:0000313" key="15">
    <source>
        <dbReference type="Proteomes" id="UP000315252"/>
    </source>
</evidence>
<evidence type="ECO:0000256" key="5">
    <source>
        <dbReference type="ARBA" id="ARBA00022617"/>
    </source>
</evidence>
<dbReference type="InterPro" id="IPR009056">
    <property type="entry name" value="Cyt_c-like_dom"/>
</dbReference>
<dbReference type="OrthoDB" id="235631at2"/>
<dbReference type="PRINTS" id="PR00604">
    <property type="entry name" value="CYTCHRMECIAB"/>
</dbReference>
<keyword evidence="8" id="KW-0249">Electron transport</keyword>
<evidence type="ECO:0000256" key="11">
    <source>
        <dbReference type="PROSITE-ProRule" id="PRU00433"/>
    </source>
</evidence>
<dbReference type="GO" id="GO:0015979">
    <property type="term" value="P:photosynthesis"/>
    <property type="evidence" value="ECO:0007669"/>
    <property type="project" value="UniProtKB-KW"/>
</dbReference>
<keyword evidence="4 10" id="KW-0853">WD repeat</keyword>
<feature type="repeat" description="WD" evidence="10">
    <location>
        <begin position="123"/>
        <end position="164"/>
    </location>
</feature>
<dbReference type="GO" id="GO:0020037">
    <property type="term" value="F:heme binding"/>
    <property type="evidence" value="ECO:0007669"/>
    <property type="project" value="InterPro"/>
</dbReference>
<feature type="repeat" description="WD" evidence="10">
    <location>
        <begin position="81"/>
        <end position="122"/>
    </location>
</feature>
<keyword evidence="9 11" id="KW-0408">Iron</keyword>
<feature type="repeat" description="WD" evidence="10">
    <location>
        <begin position="39"/>
        <end position="80"/>
    </location>
</feature>
<dbReference type="PROSITE" id="PS50082">
    <property type="entry name" value="WD_REPEATS_2"/>
    <property type="match status" value="7"/>
</dbReference>
<dbReference type="GO" id="GO:0046872">
    <property type="term" value="F:metal ion binding"/>
    <property type="evidence" value="ECO:0007669"/>
    <property type="project" value="UniProtKB-KW"/>
</dbReference>
<dbReference type="InterPro" id="IPR020472">
    <property type="entry name" value="WD40_PAC1"/>
</dbReference>
<protein>
    <submittedName>
        <fullName evidence="14">Cytochrome C</fullName>
    </submittedName>
</protein>
<dbReference type="PRINTS" id="PR00320">
    <property type="entry name" value="GPROTEINBRPT"/>
</dbReference>
<evidence type="ECO:0000256" key="9">
    <source>
        <dbReference type="ARBA" id="ARBA00023004"/>
    </source>
</evidence>
<dbReference type="Gene3D" id="1.10.760.10">
    <property type="entry name" value="Cytochrome c-like domain"/>
    <property type="match status" value="1"/>
</dbReference>
<comment type="function">
    <text evidence="1">Cytochrome c2 is found mainly in purple, non-sulfur, photosynthetic bacteria where it functions as the electron donor to the oxidized bacteriochlorophyll in the photophosphorylation pathway. However, it may also have a role in the respiratory chain and is found in some non-photosynthetic bacteria.</text>
</comment>
<dbReference type="PROSITE" id="PS51007">
    <property type="entry name" value="CYTC"/>
    <property type="match status" value="1"/>
</dbReference>
<dbReference type="Gene3D" id="2.130.10.10">
    <property type="entry name" value="YVTN repeat-like/Quinoprotein amine dehydrogenase"/>
    <property type="match status" value="2"/>
</dbReference>
<evidence type="ECO:0000256" key="12">
    <source>
        <dbReference type="SAM" id="MobiDB-lite"/>
    </source>
</evidence>
<evidence type="ECO:0000313" key="14">
    <source>
        <dbReference type="EMBL" id="TQV79003.1"/>
    </source>
</evidence>
<evidence type="ECO:0000256" key="10">
    <source>
        <dbReference type="PROSITE-ProRule" id="PRU00221"/>
    </source>
</evidence>
<dbReference type="AlphaFoldDB" id="A0A545TP62"/>
<feature type="repeat" description="WD" evidence="10">
    <location>
        <begin position="209"/>
        <end position="250"/>
    </location>
</feature>
<dbReference type="Proteomes" id="UP000315252">
    <property type="component" value="Unassembled WGS sequence"/>
</dbReference>
<dbReference type="EMBL" id="VHSH01000005">
    <property type="protein sequence ID" value="TQV79003.1"/>
    <property type="molecule type" value="Genomic_DNA"/>
</dbReference>
<dbReference type="SMART" id="SM00320">
    <property type="entry name" value="WD40"/>
    <property type="match status" value="7"/>
</dbReference>
<dbReference type="PROSITE" id="PS50294">
    <property type="entry name" value="WD_REPEATS_REGION"/>
    <property type="match status" value="7"/>
</dbReference>